<dbReference type="InterPro" id="IPR014845">
    <property type="entry name" value="GYD/TTHA1554"/>
</dbReference>
<reference evidence="2" key="1">
    <citation type="submission" date="2020-05" db="EMBL/GenBank/DDBJ databases">
        <authorList>
            <person name="Chiriac C."/>
            <person name="Salcher M."/>
            <person name="Ghai R."/>
            <person name="Kavagutti S V."/>
        </authorList>
    </citation>
    <scope>NUCLEOTIDE SEQUENCE</scope>
</reference>
<sequence>MPYYCMLTTLGPDGWATVREHPERIGQVRQEVEAMGLKVIVQYALMGQWDFLNIIEAPDEKAMAAAAVSLAARGTMRTTTMQAIPVEDLIEVLSRGKD</sequence>
<evidence type="ECO:0000313" key="1">
    <source>
        <dbReference type="EMBL" id="CAB4671911.1"/>
    </source>
</evidence>
<accession>A0A6J6WZ02</accession>
<dbReference type="Pfam" id="PF08734">
    <property type="entry name" value="GYD"/>
    <property type="match status" value="1"/>
</dbReference>
<dbReference type="EMBL" id="CAEZZU010000219">
    <property type="protein sequence ID" value="CAB4789015.1"/>
    <property type="molecule type" value="Genomic_DNA"/>
</dbReference>
<dbReference type="EMBL" id="CAEZWM010000244">
    <property type="protein sequence ID" value="CAB4671911.1"/>
    <property type="molecule type" value="Genomic_DNA"/>
</dbReference>
<organism evidence="2">
    <name type="scientific">freshwater metagenome</name>
    <dbReference type="NCBI Taxonomy" id="449393"/>
    <lineage>
        <taxon>unclassified sequences</taxon>
        <taxon>metagenomes</taxon>
        <taxon>ecological metagenomes</taxon>
    </lineage>
</organism>
<name>A0A6J6WZ02_9ZZZZ</name>
<proteinExistence type="predicted"/>
<evidence type="ECO:0000313" key="4">
    <source>
        <dbReference type="EMBL" id="CAB4878605.1"/>
    </source>
</evidence>
<dbReference type="AlphaFoldDB" id="A0A6J6WZ02"/>
<evidence type="ECO:0000313" key="2">
    <source>
        <dbReference type="EMBL" id="CAB4789015.1"/>
    </source>
</evidence>
<dbReference type="EMBL" id="CAFAAH010000070">
    <property type="protein sequence ID" value="CAB4793846.1"/>
    <property type="molecule type" value="Genomic_DNA"/>
</dbReference>
<gene>
    <name evidence="1" type="ORF">UFOPK2242_01503</name>
    <name evidence="2" type="ORF">UFOPK2925_01295</name>
    <name evidence="3" type="ORF">UFOPK2996_00659</name>
    <name evidence="4" type="ORF">UFOPK3317_01300</name>
    <name evidence="5" type="ORF">UFOPK4071_00503</name>
</gene>
<evidence type="ECO:0000313" key="5">
    <source>
        <dbReference type="EMBL" id="CAB5006816.1"/>
    </source>
</evidence>
<dbReference type="EMBL" id="CAFBLK010000262">
    <property type="protein sequence ID" value="CAB4878605.1"/>
    <property type="molecule type" value="Genomic_DNA"/>
</dbReference>
<dbReference type="EMBL" id="CAFBPF010000045">
    <property type="protein sequence ID" value="CAB5006816.1"/>
    <property type="molecule type" value="Genomic_DNA"/>
</dbReference>
<protein>
    <submittedName>
        <fullName evidence="2">Unannotated protein</fullName>
    </submittedName>
</protein>
<evidence type="ECO:0000313" key="3">
    <source>
        <dbReference type="EMBL" id="CAB4793846.1"/>
    </source>
</evidence>